<keyword evidence="4" id="KW-0614">Plasmid</keyword>
<dbReference type="InterPro" id="IPR036397">
    <property type="entry name" value="RNaseH_sf"/>
</dbReference>
<dbReference type="GO" id="GO:0006313">
    <property type="term" value="P:DNA transposition"/>
    <property type="evidence" value="ECO:0007669"/>
    <property type="project" value="InterPro"/>
</dbReference>
<dbReference type="InterPro" id="IPR036388">
    <property type="entry name" value="WH-like_DNA-bd_sf"/>
</dbReference>
<reference evidence="4 5" key="1">
    <citation type="submission" date="2018-02" db="EMBL/GenBank/DDBJ databases">
        <title>Comparative genomics of Pseudomonas syringae.</title>
        <authorList>
            <person name="Hulin M.T."/>
        </authorList>
    </citation>
    <scope>NUCLEOTIDE SEQUENCE [LARGE SCALE GENOMIC DNA]</scope>
    <source>
        <strain evidence="4 5">R2leaf</strain>
        <plasmid evidence="4 5">p2_tig5</plasmid>
    </source>
</reference>
<dbReference type="PANTHER" id="PTHR46889:SF4">
    <property type="entry name" value="TRANSPOSASE INSO FOR INSERTION SEQUENCE ELEMENT IS911B-RELATED"/>
    <property type="match status" value="1"/>
</dbReference>
<dbReference type="Gene3D" id="3.30.420.10">
    <property type="entry name" value="Ribonuclease H-like superfamily/Ribonuclease H"/>
    <property type="match status" value="1"/>
</dbReference>
<dbReference type="SUPFAM" id="SSF53098">
    <property type="entry name" value="Ribonuclease H-like"/>
    <property type="match status" value="1"/>
</dbReference>
<dbReference type="GO" id="GO:0043565">
    <property type="term" value="F:sequence-specific DNA binding"/>
    <property type="evidence" value="ECO:0007669"/>
    <property type="project" value="InterPro"/>
</dbReference>
<dbReference type="NCBIfam" id="NF033516">
    <property type="entry name" value="transpos_IS3"/>
    <property type="match status" value="1"/>
</dbReference>
<dbReference type="InterPro" id="IPR012337">
    <property type="entry name" value="RNaseH-like_sf"/>
</dbReference>
<dbReference type="InterPro" id="IPR048020">
    <property type="entry name" value="Transpos_IS3"/>
</dbReference>
<dbReference type="Pfam" id="PF13333">
    <property type="entry name" value="rve_2"/>
    <property type="match status" value="1"/>
</dbReference>
<dbReference type="Proteomes" id="UP000236903">
    <property type="component" value="Plasmid p2_tig5"/>
</dbReference>
<gene>
    <name evidence="4" type="ORF">BKM03_30825</name>
</gene>
<organism evidence="4 5">
    <name type="scientific">Pseudomonas avellanae</name>
    <dbReference type="NCBI Taxonomy" id="46257"/>
    <lineage>
        <taxon>Bacteria</taxon>
        <taxon>Pseudomonadati</taxon>
        <taxon>Pseudomonadota</taxon>
        <taxon>Gammaproteobacteria</taxon>
        <taxon>Pseudomonadales</taxon>
        <taxon>Pseudomonadaceae</taxon>
        <taxon>Pseudomonas</taxon>
    </lineage>
</organism>
<dbReference type="AlphaFoldDB" id="A0AAD0M784"/>
<comment type="similarity">
    <text evidence="1">Belongs to the transposase 8 family.</text>
</comment>
<evidence type="ECO:0000313" key="5">
    <source>
        <dbReference type="Proteomes" id="UP000236903"/>
    </source>
</evidence>
<dbReference type="SUPFAM" id="SSF48295">
    <property type="entry name" value="TrpR-like"/>
    <property type="match status" value="1"/>
</dbReference>
<dbReference type="Pfam" id="PF01527">
    <property type="entry name" value="HTH_Tnp_1"/>
    <property type="match status" value="1"/>
</dbReference>
<dbReference type="FunFam" id="3.30.420.10:FF:000057">
    <property type="entry name" value="IS150, transposase orfB"/>
    <property type="match status" value="1"/>
</dbReference>
<dbReference type="Pfam" id="PF13276">
    <property type="entry name" value="HTH_21"/>
    <property type="match status" value="1"/>
</dbReference>
<dbReference type="RefSeq" id="WP_099160153.1">
    <property type="nucleotide sequence ID" value="NZ_CP026564.1"/>
</dbReference>
<dbReference type="PANTHER" id="PTHR46889">
    <property type="entry name" value="TRANSPOSASE INSF FOR INSERTION SEQUENCE IS3B-RELATED"/>
    <property type="match status" value="1"/>
</dbReference>
<evidence type="ECO:0000259" key="3">
    <source>
        <dbReference type="PROSITE" id="PS50994"/>
    </source>
</evidence>
<geneLocation type="plasmid" evidence="4 5">
    <name>p2_tig5</name>
</geneLocation>
<feature type="region of interest" description="Disordered" evidence="2">
    <location>
        <begin position="108"/>
        <end position="138"/>
    </location>
</feature>
<dbReference type="InterPro" id="IPR050900">
    <property type="entry name" value="Transposase_IS3/IS150/IS904"/>
</dbReference>
<dbReference type="Gene3D" id="1.10.10.10">
    <property type="entry name" value="Winged helix-like DNA-binding domain superfamily/Winged helix DNA-binding domain"/>
    <property type="match status" value="1"/>
</dbReference>
<dbReference type="InterPro" id="IPR025948">
    <property type="entry name" value="HTH-like_dom"/>
</dbReference>
<feature type="domain" description="Integrase catalytic" evidence="3">
    <location>
        <begin position="281"/>
        <end position="455"/>
    </location>
</feature>
<dbReference type="InterPro" id="IPR009057">
    <property type="entry name" value="Homeodomain-like_sf"/>
</dbReference>
<dbReference type="InterPro" id="IPR010921">
    <property type="entry name" value="Trp_repressor/repl_initiator"/>
</dbReference>
<dbReference type="KEGG" id="pavl:BKM03_30825"/>
<dbReference type="GO" id="GO:0015074">
    <property type="term" value="P:DNA integration"/>
    <property type="evidence" value="ECO:0007669"/>
    <property type="project" value="InterPro"/>
</dbReference>
<dbReference type="InterPro" id="IPR002514">
    <property type="entry name" value="Transposase_8"/>
</dbReference>
<proteinExistence type="inferred from homology"/>
<evidence type="ECO:0000256" key="2">
    <source>
        <dbReference type="SAM" id="MobiDB-lite"/>
    </source>
</evidence>
<sequence>MGKYTEQAKLAAVKEYCAGKAGLRDVAHRHDVDFSCLRQWVAAYQIHGPAALKEKRRQRYSDEFKLAVLKRMHDERLSLRQTAALFDIRQFGIINLWQRLFDEGALNASSKPPKKAGRPRKMTTPLPPVNSAPINDESRSRDELLAEVKQLRMEVDYPKKARCLGSEEATNSAAEKAQIVMELRPLHSLDGLLKFAGLARSTFYYQQKVLLADDKYAGLKDLIQATFYEHKGRYGYRRITAALRRAGHLVNHKTVQKLMGQLGLKSLIRVKKYRSYKGETGKAAPNLLKRDFKAQYLNQKWATDVTEFKVGGQKLYLSPIMDLYSGEIISYAIARRPLYSMVDEMLEGAFKRLGPHEKPILHSDQGWQYRMPIYQRLLNENSITASMSRKGNCYDNAAIESFFSTLKSEFFYLNKFNDLDELQAGIEEYIEYYNHSRIKLKLNGLSPVEYRMQAAKAA</sequence>
<accession>A0AAD0M784</accession>
<dbReference type="GO" id="GO:0004803">
    <property type="term" value="F:transposase activity"/>
    <property type="evidence" value="ECO:0007669"/>
    <property type="project" value="InterPro"/>
</dbReference>
<dbReference type="SUPFAM" id="SSF46689">
    <property type="entry name" value="Homeodomain-like"/>
    <property type="match status" value="1"/>
</dbReference>
<dbReference type="Pfam" id="PF00665">
    <property type="entry name" value="rve"/>
    <property type="match status" value="1"/>
</dbReference>
<protein>
    <submittedName>
        <fullName evidence="4">IS3-like element ISPsy9 family transposase</fullName>
    </submittedName>
</protein>
<name>A0AAD0M784_9PSED</name>
<evidence type="ECO:0000256" key="1">
    <source>
        <dbReference type="ARBA" id="ARBA00009964"/>
    </source>
</evidence>
<dbReference type="PROSITE" id="PS50994">
    <property type="entry name" value="INTEGRASE"/>
    <property type="match status" value="1"/>
</dbReference>
<feature type="compositionally biased region" description="Basic residues" evidence="2">
    <location>
        <begin position="112"/>
        <end position="121"/>
    </location>
</feature>
<dbReference type="InterPro" id="IPR001584">
    <property type="entry name" value="Integrase_cat-core"/>
</dbReference>
<evidence type="ECO:0000313" key="4">
    <source>
        <dbReference type="EMBL" id="AVB23432.1"/>
    </source>
</evidence>
<dbReference type="EMBL" id="CP026564">
    <property type="protein sequence ID" value="AVB23432.1"/>
    <property type="molecule type" value="Genomic_DNA"/>
</dbReference>